<name>A0A7J7NKQ4_9MAGN</name>
<evidence type="ECO:0000256" key="2">
    <source>
        <dbReference type="ARBA" id="ARBA00022692"/>
    </source>
</evidence>
<sequence>MFDLLSKAVYFTKLDLRSKYYQVRIAAGNSFCICVWLYIFGAMAIKTATFSLSVALFGLLAFIFGVIAENKKPAFGTAIPWKDVVICKFPSDPTVALGILSVAALALSTVIGLYSVFYSYKGKSVPRAALFESTTLVVFFGIAMSVSAFGASMLLWATVTEGLHRMNNVHHSLDYACPTAKTGLFGGAAFIALDASLFWLVCQMLTMNSREDYLEDDTKVDSNPVV</sequence>
<evidence type="ECO:0000313" key="8">
    <source>
        <dbReference type="EMBL" id="KAF6167819.1"/>
    </source>
</evidence>
<evidence type="ECO:0000313" key="9">
    <source>
        <dbReference type="Proteomes" id="UP000541444"/>
    </source>
</evidence>
<comment type="caution">
    <text evidence="8">The sequence shown here is derived from an EMBL/GenBank/DDBJ whole genome shotgun (WGS) entry which is preliminary data.</text>
</comment>
<keyword evidence="9" id="KW-1185">Reference proteome</keyword>
<dbReference type="AlphaFoldDB" id="A0A7J7NKQ4"/>
<evidence type="ECO:0000256" key="6">
    <source>
        <dbReference type="ARBA" id="ARBA00029467"/>
    </source>
</evidence>
<evidence type="ECO:0000256" key="5">
    <source>
        <dbReference type="ARBA" id="ARBA00023136"/>
    </source>
</evidence>
<keyword evidence="2 7" id="KW-0812">Transmembrane</keyword>
<dbReference type="Pfam" id="PF06749">
    <property type="entry name" value="DUF1218"/>
    <property type="match status" value="1"/>
</dbReference>
<keyword evidence="5 7" id="KW-0472">Membrane</keyword>
<feature type="transmembrane region" description="Helical" evidence="7">
    <location>
        <begin position="129"/>
        <end position="157"/>
    </location>
</feature>
<protein>
    <submittedName>
        <fullName evidence="8">Uncharacterized protein</fullName>
    </submittedName>
</protein>
<feature type="transmembrane region" description="Helical" evidence="7">
    <location>
        <begin position="47"/>
        <end position="68"/>
    </location>
</feature>
<dbReference type="OrthoDB" id="1931917at2759"/>
<feature type="transmembrane region" description="Helical" evidence="7">
    <location>
        <begin position="20"/>
        <end position="40"/>
    </location>
</feature>
<comment type="similarity">
    <text evidence="6">Belongs to the DESIGUAL family.</text>
</comment>
<organism evidence="8 9">
    <name type="scientific">Kingdonia uniflora</name>
    <dbReference type="NCBI Taxonomy" id="39325"/>
    <lineage>
        <taxon>Eukaryota</taxon>
        <taxon>Viridiplantae</taxon>
        <taxon>Streptophyta</taxon>
        <taxon>Embryophyta</taxon>
        <taxon>Tracheophyta</taxon>
        <taxon>Spermatophyta</taxon>
        <taxon>Magnoliopsida</taxon>
        <taxon>Ranunculales</taxon>
        <taxon>Circaeasteraceae</taxon>
        <taxon>Kingdonia</taxon>
    </lineage>
</organism>
<dbReference type="EMBL" id="JACGCM010000715">
    <property type="protein sequence ID" value="KAF6167819.1"/>
    <property type="molecule type" value="Genomic_DNA"/>
</dbReference>
<keyword evidence="4 7" id="KW-1133">Transmembrane helix</keyword>
<dbReference type="InterPro" id="IPR009606">
    <property type="entry name" value="DEAL/Modifying_wall_lignin1/2"/>
</dbReference>
<evidence type="ECO:0000256" key="7">
    <source>
        <dbReference type="SAM" id="Phobius"/>
    </source>
</evidence>
<gene>
    <name evidence="8" type="ORF">GIB67_027597</name>
</gene>
<proteinExistence type="inferred from homology"/>
<evidence type="ECO:0000256" key="3">
    <source>
        <dbReference type="ARBA" id="ARBA00022729"/>
    </source>
</evidence>
<feature type="transmembrane region" description="Helical" evidence="7">
    <location>
        <begin position="95"/>
        <end position="117"/>
    </location>
</feature>
<evidence type="ECO:0000256" key="4">
    <source>
        <dbReference type="ARBA" id="ARBA00022989"/>
    </source>
</evidence>
<dbReference type="InterPro" id="IPR052222">
    <property type="entry name" value="DESIGUAL"/>
</dbReference>
<comment type="subcellular location">
    <subcellularLocation>
        <location evidence="1">Endomembrane system</location>
        <topology evidence="1">Multi-pass membrane protein</topology>
    </subcellularLocation>
</comment>
<feature type="transmembrane region" description="Helical" evidence="7">
    <location>
        <begin position="183"/>
        <end position="202"/>
    </location>
</feature>
<keyword evidence="3" id="KW-0732">Signal</keyword>
<dbReference type="PANTHER" id="PTHR31769">
    <property type="entry name" value="OS07G0462200 PROTEIN-RELATED"/>
    <property type="match status" value="1"/>
</dbReference>
<reference evidence="8 9" key="1">
    <citation type="journal article" date="2020" name="IScience">
        <title>Genome Sequencing of the Endangered Kingdonia uniflora (Circaeasteraceae, Ranunculales) Reveals Potential Mechanisms of Evolutionary Specialization.</title>
        <authorList>
            <person name="Sun Y."/>
            <person name="Deng T."/>
            <person name="Zhang A."/>
            <person name="Moore M.J."/>
            <person name="Landis J.B."/>
            <person name="Lin N."/>
            <person name="Zhang H."/>
            <person name="Zhang X."/>
            <person name="Huang J."/>
            <person name="Zhang X."/>
            <person name="Sun H."/>
            <person name="Wang H."/>
        </authorList>
    </citation>
    <scope>NUCLEOTIDE SEQUENCE [LARGE SCALE GENOMIC DNA]</scope>
    <source>
        <strain evidence="8">TB1705</strain>
        <tissue evidence="8">Leaf</tissue>
    </source>
</reference>
<dbReference type="GO" id="GO:0012505">
    <property type="term" value="C:endomembrane system"/>
    <property type="evidence" value="ECO:0007669"/>
    <property type="project" value="UniProtKB-SubCell"/>
</dbReference>
<accession>A0A7J7NKQ4</accession>
<dbReference type="Proteomes" id="UP000541444">
    <property type="component" value="Unassembled WGS sequence"/>
</dbReference>
<evidence type="ECO:0000256" key="1">
    <source>
        <dbReference type="ARBA" id="ARBA00004127"/>
    </source>
</evidence>